<sequence>MLASIICLLEFTFVDRMDVHTKEDKCISRDQTSSSSEASQSLQMDDYHCELPADLEENSYPARRIYTQARLRATFYPKFENEKSDLEIRKRMIEVVQAEKGVLEVTLKHSGSLFMYSGDHVGAFAKNSFGNLYTAVGVFTLATTFQEAWRDQAAQKQREFNKYLERNHLCVSMELVTSVLGDHGQRPRQDYVVVTAVTDLTGKPEFFATPDLIAFCRQWRLPTNQVWLFSSRKSATSFFTSYDALCEEGTTTTVSRTLDEISDISVQASKSHTEAQGEILEGLVARIVSPKSTERLQKVIEDFPLVVCKGSRKLTPQSGLREICTQHMNNETEKIKALLYNAGPDMCSNWSDWSSEATSISFVPKFIKATALDHITLKLQEIFRVIWSQRMRIRTPCHLREYDSEERKALYRVTLHVLDDYAFRKYQKEMWY</sequence>
<dbReference type="InterPro" id="IPR038837">
    <property type="entry name" value="tRNA_ligase_1"/>
</dbReference>
<evidence type="ECO:0000313" key="2">
    <source>
        <dbReference type="EMBL" id="KAH7445089.1"/>
    </source>
</evidence>
<feature type="chain" id="PRO_5035919878" evidence="1">
    <location>
        <begin position="17"/>
        <end position="432"/>
    </location>
</feature>
<keyword evidence="3" id="KW-1185">Reference proteome</keyword>
<feature type="signal peptide" evidence="1">
    <location>
        <begin position="1"/>
        <end position="16"/>
    </location>
</feature>
<dbReference type="GO" id="GO:0003972">
    <property type="term" value="F:RNA ligase (ATP) activity"/>
    <property type="evidence" value="ECO:0007669"/>
    <property type="project" value="InterPro"/>
</dbReference>
<dbReference type="Proteomes" id="UP000825935">
    <property type="component" value="Chromosome 2"/>
</dbReference>
<dbReference type="AlphaFoldDB" id="A0A8T2VKV7"/>
<dbReference type="PANTHER" id="PTHR35460">
    <property type="entry name" value="TRNA LIGASE 1"/>
    <property type="match status" value="1"/>
</dbReference>
<reference evidence="2" key="1">
    <citation type="submission" date="2021-08" db="EMBL/GenBank/DDBJ databases">
        <title>WGS assembly of Ceratopteris richardii.</title>
        <authorList>
            <person name="Marchant D.B."/>
            <person name="Chen G."/>
            <person name="Jenkins J."/>
            <person name="Shu S."/>
            <person name="Leebens-Mack J."/>
            <person name="Grimwood J."/>
            <person name="Schmutz J."/>
            <person name="Soltis P."/>
            <person name="Soltis D."/>
            <person name="Chen Z.-H."/>
        </authorList>
    </citation>
    <scope>NUCLEOTIDE SEQUENCE</scope>
    <source>
        <strain evidence="2">Whitten #5841</strain>
        <tissue evidence="2">Leaf</tissue>
    </source>
</reference>
<evidence type="ECO:0000313" key="3">
    <source>
        <dbReference type="Proteomes" id="UP000825935"/>
    </source>
</evidence>
<keyword evidence="1" id="KW-0732">Signal</keyword>
<gene>
    <name evidence="2" type="ORF">KP509_02G106000</name>
</gene>
<name>A0A8T2VKV7_CERRI</name>
<proteinExistence type="predicted"/>
<organism evidence="2 3">
    <name type="scientific">Ceratopteris richardii</name>
    <name type="common">Triangle waterfern</name>
    <dbReference type="NCBI Taxonomy" id="49495"/>
    <lineage>
        <taxon>Eukaryota</taxon>
        <taxon>Viridiplantae</taxon>
        <taxon>Streptophyta</taxon>
        <taxon>Embryophyta</taxon>
        <taxon>Tracheophyta</taxon>
        <taxon>Polypodiopsida</taxon>
        <taxon>Polypodiidae</taxon>
        <taxon>Polypodiales</taxon>
        <taxon>Pteridineae</taxon>
        <taxon>Pteridaceae</taxon>
        <taxon>Parkerioideae</taxon>
        <taxon>Ceratopteris</taxon>
    </lineage>
</organism>
<dbReference type="EMBL" id="CM035407">
    <property type="protein sequence ID" value="KAH7445089.1"/>
    <property type="molecule type" value="Genomic_DNA"/>
</dbReference>
<dbReference type="PANTHER" id="PTHR35460:SF1">
    <property type="entry name" value="TRNA LIGASE 1"/>
    <property type="match status" value="1"/>
</dbReference>
<protein>
    <submittedName>
        <fullName evidence="2">Uncharacterized protein</fullName>
    </submittedName>
</protein>
<dbReference type="OMA" id="WFANEAT"/>
<comment type="caution">
    <text evidence="2">The sequence shown here is derived from an EMBL/GenBank/DDBJ whole genome shotgun (WGS) entry which is preliminary data.</text>
</comment>
<dbReference type="OrthoDB" id="1912039at2759"/>
<evidence type="ECO:0000256" key="1">
    <source>
        <dbReference type="SAM" id="SignalP"/>
    </source>
</evidence>
<accession>A0A8T2VKV7</accession>
<dbReference type="GO" id="GO:0006388">
    <property type="term" value="P:tRNA splicing, via endonucleolytic cleavage and ligation"/>
    <property type="evidence" value="ECO:0007669"/>
    <property type="project" value="InterPro"/>
</dbReference>